<dbReference type="Gene3D" id="3.90.25.10">
    <property type="entry name" value="UDP-galactose 4-epimerase, domain 1"/>
    <property type="match status" value="1"/>
</dbReference>
<evidence type="ECO:0000259" key="3">
    <source>
        <dbReference type="Pfam" id="PF05368"/>
    </source>
</evidence>
<evidence type="ECO:0000256" key="1">
    <source>
        <dbReference type="ARBA" id="ARBA00006328"/>
    </source>
</evidence>
<sequence length="312" mass="34233">MSKLLTVFGATGRQGGSVIDAVSNDRILNQQYKIRGIARDSSKDNYLSLKQRGVEVVEADANNKSSLANALDGSHAVFIVTTTIFDGQAMEREIAQGRAMADAAVASGAELLIFSSLPNASQISWGKYRHVYHFDAKAEIEAYIRTLPIKSVFIAMGSYMQDLHEGLAPRPMGDGTYAIVNCFALHTQFPFVDAHDTGKWVGAVLLEPQRFISKSVAAGTRIYCMEDTVNILTEVLGQVVKYQEVTEAEVRGFIPDTLAVLADGRVDMAFYFQDFGYFGPTMKALVKSGSTQARGNLTTLEEYLSREPPRLH</sequence>
<dbReference type="EMBL" id="JARVKF010000331">
    <property type="protein sequence ID" value="KAK9418973.1"/>
    <property type="molecule type" value="Genomic_DNA"/>
</dbReference>
<dbReference type="Gene3D" id="3.40.50.720">
    <property type="entry name" value="NAD(P)-binding Rossmann-like Domain"/>
    <property type="match status" value="1"/>
</dbReference>
<feature type="domain" description="NmrA-like" evidence="3">
    <location>
        <begin position="1"/>
        <end position="304"/>
    </location>
</feature>
<proteinExistence type="inferred from homology"/>
<gene>
    <name evidence="4" type="ORF">SUNI508_07494</name>
</gene>
<dbReference type="PANTHER" id="PTHR42748:SF11">
    <property type="entry name" value="NMRA-LIKE DOMAIN-CONTAINING PROTEIN"/>
    <property type="match status" value="1"/>
</dbReference>
<keyword evidence="2" id="KW-0521">NADP</keyword>
<organism evidence="4 5">
    <name type="scientific">Seiridium unicorne</name>
    <dbReference type="NCBI Taxonomy" id="138068"/>
    <lineage>
        <taxon>Eukaryota</taxon>
        <taxon>Fungi</taxon>
        <taxon>Dikarya</taxon>
        <taxon>Ascomycota</taxon>
        <taxon>Pezizomycotina</taxon>
        <taxon>Sordariomycetes</taxon>
        <taxon>Xylariomycetidae</taxon>
        <taxon>Amphisphaeriales</taxon>
        <taxon>Sporocadaceae</taxon>
        <taxon>Seiridium</taxon>
    </lineage>
</organism>
<protein>
    <submittedName>
        <fullName evidence="4">NmrA-like domain-containing protein</fullName>
    </submittedName>
</protein>
<dbReference type="CDD" id="cd05251">
    <property type="entry name" value="NmrA_like_SDR_a"/>
    <property type="match status" value="1"/>
</dbReference>
<dbReference type="InterPro" id="IPR036291">
    <property type="entry name" value="NAD(P)-bd_dom_sf"/>
</dbReference>
<dbReference type="Proteomes" id="UP001408356">
    <property type="component" value="Unassembled WGS sequence"/>
</dbReference>
<evidence type="ECO:0000313" key="5">
    <source>
        <dbReference type="Proteomes" id="UP001408356"/>
    </source>
</evidence>
<dbReference type="PANTHER" id="PTHR42748">
    <property type="entry name" value="NITROGEN METABOLITE REPRESSION PROTEIN NMRA FAMILY MEMBER"/>
    <property type="match status" value="1"/>
</dbReference>
<name>A0ABR2UWB7_9PEZI</name>
<dbReference type="SUPFAM" id="SSF51735">
    <property type="entry name" value="NAD(P)-binding Rossmann-fold domains"/>
    <property type="match status" value="1"/>
</dbReference>
<keyword evidence="5" id="KW-1185">Reference proteome</keyword>
<reference evidence="4 5" key="1">
    <citation type="journal article" date="2024" name="J. Plant Pathol.">
        <title>Sequence and assembly of the genome of Seiridium unicorne, isolate CBS 538.82, causal agent of cypress canker disease.</title>
        <authorList>
            <person name="Scali E."/>
            <person name="Rocca G.D."/>
            <person name="Danti R."/>
            <person name="Garbelotto M."/>
            <person name="Barberini S."/>
            <person name="Baroncelli R."/>
            <person name="Emiliani G."/>
        </authorList>
    </citation>
    <scope>NUCLEOTIDE SEQUENCE [LARGE SCALE GENOMIC DNA]</scope>
    <source>
        <strain evidence="4 5">BM-138-508</strain>
    </source>
</reference>
<dbReference type="InterPro" id="IPR008030">
    <property type="entry name" value="NmrA-like"/>
</dbReference>
<comment type="caution">
    <text evidence="4">The sequence shown here is derived from an EMBL/GenBank/DDBJ whole genome shotgun (WGS) entry which is preliminary data.</text>
</comment>
<accession>A0ABR2UWB7</accession>
<evidence type="ECO:0000256" key="2">
    <source>
        <dbReference type="ARBA" id="ARBA00022857"/>
    </source>
</evidence>
<evidence type="ECO:0000313" key="4">
    <source>
        <dbReference type="EMBL" id="KAK9418973.1"/>
    </source>
</evidence>
<dbReference type="Pfam" id="PF05368">
    <property type="entry name" value="NmrA"/>
    <property type="match status" value="1"/>
</dbReference>
<dbReference type="InterPro" id="IPR051164">
    <property type="entry name" value="NmrA-like_oxidored"/>
</dbReference>
<comment type="similarity">
    <text evidence="1">Belongs to the NmrA-type oxidoreductase family.</text>
</comment>